<protein>
    <recommendedName>
        <fullName evidence="2">CCHC-type domain-containing protein</fullName>
    </recommendedName>
</protein>
<comment type="caution">
    <text evidence="3">The sequence shown here is derived from an EMBL/GenBank/DDBJ whole genome shotgun (WGS) entry which is preliminary data.</text>
</comment>
<keyword evidence="1" id="KW-0863">Zinc-finger</keyword>
<dbReference type="Proteomes" id="UP001458880">
    <property type="component" value="Unassembled WGS sequence"/>
</dbReference>
<feature type="domain" description="CCHC-type" evidence="2">
    <location>
        <begin position="266"/>
        <end position="280"/>
    </location>
</feature>
<dbReference type="SUPFAM" id="SSF57756">
    <property type="entry name" value="Retrovirus zinc finger-like domains"/>
    <property type="match status" value="1"/>
</dbReference>
<dbReference type="Pfam" id="PF14223">
    <property type="entry name" value="Retrotran_gag_2"/>
    <property type="match status" value="1"/>
</dbReference>
<proteinExistence type="predicted"/>
<reference evidence="3 4" key="1">
    <citation type="journal article" date="2024" name="BMC Genomics">
        <title>De novo assembly and annotation of Popillia japonica's genome with initial clues to its potential as an invasive pest.</title>
        <authorList>
            <person name="Cucini C."/>
            <person name="Boschi S."/>
            <person name="Funari R."/>
            <person name="Cardaioli E."/>
            <person name="Iannotti N."/>
            <person name="Marturano G."/>
            <person name="Paoli F."/>
            <person name="Bruttini M."/>
            <person name="Carapelli A."/>
            <person name="Frati F."/>
            <person name="Nardi F."/>
        </authorList>
    </citation>
    <scope>NUCLEOTIDE SEQUENCE [LARGE SCALE GENOMIC DNA]</scope>
    <source>
        <strain evidence="3">DMR45628</strain>
    </source>
</reference>
<evidence type="ECO:0000259" key="2">
    <source>
        <dbReference type="PROSITE" id="PS50158"/>
    </source>
</evidence>
<dbReference type="PROSITE" id="PS50158">
    <property type="entry name" value="ZF_CCHC"/>
    <property type="match status" value="1"/>
</dbReference>
<sequence>MSAVGLTRIETLSKDNYDTWKLQMQALLVKNDAWAYVNGDLTEPVISTDDPSTEDAAKKWKANDAKALSDIILSIRPSELKQVKGCKTSKEAWLKLEKVYQSKGPARKATLIKQLMLQRMEKSGDVREHLRNFFDAVDKLNEMSVDINSDLLSIMLLYSLPANFENFRCAIESRVNSDLLSIMLLYSLPANFENFRCAIESRDKLPSPEELRIKIVKESDARKKDIVYSTTQNVLYANKTGKKTRKWKDTTQRRNEPNTVSEFKFKCHKCGVVGHKAAECVNKRNNVRENAKKSEEINLCAVDIPK</sequence>
<name>A0AAW1MDP8_POPJA</name>
<dbReference type="InterPro" id="IPR001878">
    <property type="entry name" value="Znf_CCHC"/>
</dbReference>
<gene>
    <name evidence="3" type="ORF">QE152_g7888</name>
</gene>
<dbReference type="PANTHER" id="PTHR47481">
    <property type="match status" value="1"/>
</dbReference>
<dbReference type="AlphaFoldDB" id="A0AAW1MDP8"/>
<evidence type="ECO:0000256" key="1">
    <source>
        <dbReference type="PROSITE-ProRule" id="PRU00047"/>
    </source>
</evidence>
<dbReference type="GO" id="GO:0003676">
    <property type="term" value="F:nucleic acid binding"/>
    <property type="evidence" value="ECO:0007669"/>
    <property type="project" value="InterPro"/>
</dbReference>
<organism evidence="3 4">
    <name type="scientific">Popillia japonica</name>
    <name type="common">Japanese beetle</name>
    <dbReference type="NCBI Taxonomy" id="7064"/>
    <lineage>
        <taxon>Eukaryota</taxon>
        <taxon>Metazoa</taxon>
        <taxon>Ecdysozoa</taxon>
        <taxon>Arthropoda</taxon>
        <taxon>Hexapoda</taxon>
        <taxon>Insecta</taxon>
        <taxon>Pterygota</taxon>
        <taxon>Neoptera</taxon>
        <taxon>Endopterygota</taxon>
        <taxon>Coleoptera</taxon>
        <taxon>Polyphaga</taxon>
        <taxon>Scarabaeiformia</taxon>
        <taxon>Scarabaeidae</taxon>
        <taxon>Rutelinae</taxon>
        <taxon>Popillia</taxon>
    </lineage>
</organism>
<accession>A0AAW1MDP8</accession>
<dbReference type="EMBL" id="JASPKY010000060">
    <property type="protein sequence ID" value="KAK9744324.1"/>
    <property type="molecule type" value="Genomic_DNA"/>
</dbReference>
<dbReference type="PANTHER" id="PTHR47481:SF14">
    <property type="entry name" value="RETROTRANSPOSON COPIA-LIKE N-TERMINAL DOMAIN-CONTAINING PROTEIN"/>
    <property type="match status" value="1"/>
</dbReference>
<keyword evidence="4" id="KW-1185">Reference proteome</keyword>
<dbReference type="InterPro" id="IPR036875">
    <property type="entry name" value="Znf_CCHC_sf"/>
</dbReference>
<keyword evidence="1" id="KW-0862">Zinc</keyword>
<evidence type="ECO:0000313" key="3">
    <source>
        <dbReference type="EMBL" id="KAK9744324.1"/>
    </source>
</evidence>
<evidence type="ECO:0000313" key="4">
    <source>
        <dbReference type="Proteomes" id="UP001458880"/>
    </source>
</evidence>
<dbReference type="GO" id="GO:0008270">
    <property type="term" value="F:zinc ion binding"/>
    <property type="evidence" value="ECO:0007669"/>
    <property type="project" value="UniProtKB-KW"/>
</dbReference>
<keyword evidence="1" id="KW-0479">Metal-binding</keyword>